<dbReference type="Gene3D" id="2.120.10.70">
    <property type="entry name" value="Fucose-specific lectin"/>
    <property type="match status" value="1"/>
</dbReference>
<feature type="region of interest" description="Disordered" evidence="1">
    <location>
        <begin position="419"/>
        <end position="608"/>
    </location>
</feature>
<feature type="compositionally biased region" description="Basic and acidic residues" evidence="1">
    <location>
        <begin position="493"/>
        <end position="505"/>
    </location>
</feature>
<sequence>MGRLQDVTRFLLAAGGSASADGKSTHLFHEEKNALFMETWTGSELTNRQQVVTGVRTDTAAPLVSLHYNRVFVVDQTHALRCFTETEKAENEHDSDDEEEEEDTVWEDEELDGLDIKVHDKSQLAVACGKITIVVFYQNADGTIGAIEDDGHHGWKIAQLPHSEALPGTPMASFQAKDAVYFVYVAADQTFRYLEHSNDEWKDAPFSSAKIEGATAKISLAEDEKAETDPKLLIFCLADNKLSTIKPGSTEAETWGTVEDGVYKPTSDQENNGSPQGSIPIPFHPGSLFIYSSGPPPPPPPPVVPAFFPVASPFACYEDFGQLSLRDDAQYQQPLYRPQPPPPYEYAYGRFNDRYYESQDEPMLRQSTQRPDARSGPQPHYDPSWQGSYQHPYRARDMYQQDPYQRDPYYQDRYPQDYYQRDPYQRDPNQPPPQDFSRQQNLPQELQRQQQGPLQESSRQQQQQQPPLQELQRRQQPPLQETQRQQQPPVQEIQRRQEPVHRAPTVEDGEEEDDDDDSPPQSQPPPPPPPQPQPQTQRQPAPVPNAEETQQRRQQQQQQQQPQQHLPPSPTIKTEDDPEAFRRHRPLMQDRHARGIWPEETTKTNSSSISGVTAEKHLSVIVKMNFGVLLVRNYLSVTVKKKNSGVLVKKNFGLLAKKKAFGVLIKKSIPVLVGLPLNIVVSTMSLTIPI</sequence>
<keyword evidence="3" id="KW-1185">Reference proteome</keyword>
<reference evidence="2" key="1">
    <citation type="submission" date="2023-11" db="EMBL/GenBank/DDBJ databases">
        <title>The genome sequences of three competitors of mushroom-forming fungi.</title>
        <authorList>
            <person name="Beijen E."/>
            <person name="Ohm R.A."/>
        </authorList>
    </citation>
    <scope>NUCLEOTIDE SEQUENCE</scope>
    <source>
        <strain evidence="2">CBS 100526</strain>
    </source>
</reference>
<protein>
    <submittedName>
        <fullName evidence="2">Uncharacterized protein</fullName>
    </submittedName>
</protein>
<evidence type="ECO:0000256" key="1">
    <source>
        <dbReference type="SAM" id="MobiDB-lite"/>
    </source>
</evidence>
<feature type="compositionally biased region" description="Basic and acidic residues" evidence="1">
    <location>
        <begin position="573"/>
        <end position="593"/>
    </location>
</feature>
<proteinExistence type="predicted"/>
<feature type="compositionally biased region" description="Pro residues" evidence="1">
    <location>
        <begin position="521"/>
        <end position="533"/>
    </location>
</feature>
<comment type="caution">
    <text evidence="2">The sequence shown here is derived from an EMBL/GenBank/DDBJ whole genome shotgun (WGS) entry which is preliminary data.</text>
</comment>
<evidence type="ECO:0000313" key="2">
    <source>
        <dbReference type="EMBL" id="KAK4066972.1"/>
    </source>
</evidence>
<feature type="compositionally biased region" description="Acidic residues" evidence="1">
    <location>
        <begin position="507"/>
        <end position="518"/>
    </location>
</feature>
<name>A0AAE1M2A8_9HYPO</name>
<dbReference type="SUPFAM" id="SSF89372">
    <property type="entry name" value="Fucose-specific lectin"/>
    <property type="match status" value="1"/>
</dbReference>
<dbReference type="EMBL" id="JAWRVG010000037">
    <property type="protein sequence ID" value="KAK4066972.1"/>
    <property type="molecule type" value="Genomic_DNA"/>
</dbReference>
<organism evidence="2 3">
    <name type="scientific">Trichoderma aggressivum f. europaeum</name>
    <dbReference type="NCBI Taxonomy" id="173218"/>
    <lineage>
        <taxon>Eukaryota</taxon>
        <taxon>Fungi</taxon>
        <taxon>Dikarya</taxon>
        <taxon>Ascomycota</taxon>
        <taxon>Pezizomycotina</taxon>
        <taxon>Sordariomycetes</taxon>
        <taxon>Hypocreomycetidae</taxon>
        <taxon>Hypocreales</taxon>
        <taxon>Hypocreaceae</taxon>
        <taxon>Trichoderma</taxon>
    </lineage>
</organism>
<dbReference type="GeneID" id="87922671"/>
<evidence type="ECO:0000313" key="3">
    <source>
        <dbReference type="Proteomes" id="UP001273209"/>
    </source>
</evidence>
<dbReference type="Proteomes" id="UP001273209">
    <property type="component" value="Unassembled WGS sequence"/>
</dbReference>
<feature type="region of interest" description="Disordered" evidence="1">
    <location>
        <begin position="359"/>
        <end position="389"/>
    </location>
</feature>
<dbReference type="RefSeq" id="XP_062753052.1">
    <property type="nucleotide sequence ID" value="XM_062902766.1"/>
</dbReference>
<accession>A0AAE1M2A8</accession>
<gene>
    <name evidence="2" type="ORF">Triagg1_7972</name>
</gene>
<feature type="compositionally biased region" description="Low complexity" evidence="1">
    <location>
        <begin position="438"/>
        <end position="492"/>
    </location>
</feature>
<dbReference type="AlphaFoldDB" id="A0AAE1M2A8"/>
<feature type="compositionally biased region" description="Low complexity" evidence="1">
    <location>
        <begin position="552"/>
        <end position="564"/>
    </location>
</feature>